<dbReference type="Gene3D" id="3.30.70.270">
    <property type="match status" value="1"/>
</dbReference>
<accession>A0A4Y2D8E4</accession>
<dbReference type="PANTHER" id="PTHR47331:SF1">
    <property type="entry name" value="GAG-LIKE PROTEIN"/>
    <property type="match status" value="1"/>
</dbReference>
<dbReference type="EMBL" id="BGPR01088577">
    <property type="protein sequence ID" value="GBM11845.1"/>
    <property type="molecule type" value="Genomic_DNA"/>
</dbReference>
<keyword evidence="4" id="KW-1185">Reference proteome</keyword>
<reference evidence="3 4" key="1">
    <citation type="journal article" date="2019" name="Sci. Rep.">
        <title>Orb-weaving spider Araneus ventricosus genome elucidates the spidroin gene catalogue.</title>
        <authorList>
            <person name="Kono N."/>
            <person name="Nakamura H."/>
            <person name="Ohtoshi R."/>
            <person name="Moran D.A.P."/>
            <person name="Shinohara A."/>
            <person name="Yoshida Y."/>
            <person name="Fujiwara M."/>
            <person name="Mori M."/>
            <person name="Tomita M."/>
            <person name="Arakawa K."/>
        </authorList>
    </citation>
    <scope>NUCLEOTIDE SEQUENCE [LARGE SCALE GENOMIC DNA]</scope>
</reference>
<protein>
    <recommendedName>
        <fullName evidence="2">Integrase catalytic domain-containing protein</fullName>
    </recommendedName>
</protein>
<organism evidence="3 4">
    <name type="scientific">Araneus ventricosus</name>
    <name type="common">Orbweaver spider</name>
    <name type="synonym">Epeira ventricosa</name>
    <dbReference type="NCBI Taxonomy" id="182803"/>
    <lineage>
        <taxon>Eukaryota</taxon>
        <taxon>Metazoa</taxon>
        <taxon>Ecdysozoa</taxon>
        <taxon>Arthropoda</taxon>
        <taxon>Chelicerata</taxon>
        <taxon>Arachnida</taxon>
        <taxon>Araneae</taxon>
        <taxon>Araneomorphae</taxon>
        <taxon>Entelegynae</taxon>
        <taxon>Araneoidea</taxon>
        <taxon>Araneidae</taxon>
        <taxon>Araneus</taxon>
    </lineage>
</organism>
<dbReference type="PANTHER" id="PTHR47331">
    <property type="entry name" value="PHD-TYPE DOMAIN-CONTAINING PROTEIN"/>
    <property type="match status" value="1"/>
</dbReference>
<dbReference type="InterPro" id="IPR008042">
    <property type="entry name" value="Retrotrans_Pao"/>
</dbReference>
<evidence type="ECO:0000256" key="1">
    <source>
        <dbReference type="SAM" id="Coils"/>
    </source>
</evidence>
<keyword evidence="1" id="KW-0175">Coiled coil</keyword>
<evidence type="ECO:0000313" key="4">
    <source>
        <dbReference type="Proteomes" id="UP000499080"/>
    </source>
</evidence>
<dbReference type="InterPro" id="IPR005312">
    <property type="entry name" value="DUF1759"/>
</dbReference>
<feature type="domain" description="Integrase catalytic" evidence="2">
    <location>
        <begin position="1428"/>
        <end position="1620"/>
    </location>
</feature>
<comment type="caution">
    <text evidence="3">The sequence shown here is derived from an EMBL/GenBank/DDBJ whole genome shotgun (WGS) entry which is preliminary data.</text>
</comment>
<dbReference type="PROSITE" id="PS50994">
    <property type="entry name" value="INTEGRASE"/>
    <property type="match status" value="1"/>
</dbReference>
<proteinExistence type="predicted"/>
<dbReference type="Pfam" id="PF18701">
    <property type="entry name" value="DUF5641"/>
    <property type="match status" value="1"/>
</dbReference>
<dbReference type="InterPro" id="IPR043128">
    <property type="entry name" value="Rev_trsase/Diguanyl_cyclase"/>
</dbReference>
<dbReference type="GO" id="GO:0042575">
    <property type="term" value="C:DNA polymerase complex"/>
    <property type="evidence" value="ECO:0007669"/>
    <property type="project" value="UniProtKB-ARBA"/>
</dbReference>
<dbReference type="SUPFAM" id="SSF56672">
    <property type="entry name" value="DNA/RNA polymerases"/>
    <property type="match status" value="1"/>
</dbReference>
<dbReference type="SUPFAM" id="SSF53098">
    <property type="entry name" value="Ribonuclease H-like"/>
    <property type="match status" value="1"/>
</dbReference>
<dbReference type="GO" id="GO:0071897">
    <property type="term" value="P:DNA biosynthetic process"/>
    <property type="evidence" value="ECO:0007669"/>
    <property type="project" value="UniProtKB-ARBA"/>
</dbReference>
<dbReference type="OrthoDB" id="6563463at2759"/>
<name>A0A4Y2D8E4_ARAVE</name>
<dbReference type="Pfam" id="PF05380">
    <property type="entry name" value="Peptidase_A17"/>
    <property type="match status" value="1"/>
</dbReference>
<dbReference type="CDD" id="cd01644">
    <property type="entry name" value="RT_pepA17"/>
    <property type="match status" value="1"/>
</dbReference>
<dbReference type="InterPro" id="IPR012337">
    <property type="entry name" value="RNaseH-like_sf"/>
</dbReference>
<feature type="coiled-coil region" evidence="1">
    <location>
        <begin position="40"/>
        <end position="90"/>
    </location>
</feature>
<dbReference type="Pfam" id="PF17921">
    <property type="entry name" value="Integrase_H2C2"/>
    <property type="match status" value="1"/>
</dbReference>
<dbReference type="Pfam" id="PF03564">
    <property type="entry name" value="DUF1759"/>
    <property type="match status" value="1"/>
</dbReference>
<gene>
    <name evidence="3" type="ORF">AVEN_128794_1</name>
</gene>
<dbReference type="Gene3D" id="3.10.10.10">
    <property type="entry name" value="HIV Type 1 Reverse Transcriptase, subunit A, domain 1"/>
    <property type="match status" value="1"/>
</dbReference>
<dbReference type="InterPro" id="IPR001584">
    <property type="entry name" value="Integrase_cat-core"/>
</dbReference>
<sequence>MTTTVDAAEKINRAKGAIKSSVTKLETFLENAEKASVTELQIKIKKIGQLQKKLDELLNEFFLIKDLSGLQDTANDFEQVDSRLEELEIRITSILDSRKSSSNPKNQTVESIKNEVRLPEIPLPTFSGAFSEWESFKTQFTTLVSNNDNLDDNQKLFYLRASLKGEAKQLESTEDTFNSLFDALKERFENQRLLIDFHVLSILHYDKIQQESARELRSLIDCIKKNIRGLKVLNYEQNNLSEILLVNIILQKLDKESRRQFEFSLKSSEVPQFDSLMSFLERRSSILESVSRIPAAVKTTFPAKNAARNNSLNNPIKQKSLMIKSNNKGNFKACICCNNFHPLYKCISFKNMSVEKRKEFVSAHRVCELCLRKHAGSCSSKFKCFVKGCQMVHNTLLHEEKKALNEISATSAAKNNNDISSPKGGSDDLEQSYSLVVRKGKVYSGLSLAQSSEICILPTALICFKNALGERILIRCLIDSGSQVCAITSECSDMLGMKKEKINIPVSGLNGTNIALKRKMEVEISNLENDFVRCVPFYVVPSITNLTPSTRLNVDISKLPEGINLADPNFWKPNKIDALIGADLLFEMLKPNKFHLMNSSIILQETIFGYIVGGKYEISSSNEQFCGLLLESEDINKTMQNFWNIESVGESSHILNSEEELCEKHFLENYSRTPEGRYIVKIPLKNDKQLGESRTSVNRRLDALWRRLSKDTKLKTLYCDFMREYKVLGHMTEVKEAHEPEFSVYLPHHGVYNPLKSSTKLRVVFNGSAPTSNGVSLNQIQLNGGTVQQDLFSIMIRFRKHEFVFTADVRMMYRQILIHPDQRDLQRIVWKEGPDQPTKAYQLNTITYGTTSAPYLATRTLNQLAIDEKDTFPDASIIVQSDCYMDDILTGSNSLENTKELQTQLVQLLGRGGMTLHKWCSNNESLLDNIQNSGDYQFTNPAEMKPVKTLGVLWKPNSDCFSFKVTISQQHSYTKRSILSDISRIYDPLGLIGPIVSKAKIFMQRLWLLKVGWDEPLPEDVTRAWIAFVSLLPCIEQLEIPRHFPSDNTVIIHGFADASTAVYGAAIYVQCPSSESKSTYLLCSKSRVAPIKPVTIPRLELCAALLLSQLTQRVIKALNLTISAVLLYSDSTIVLAWMKKPPQELKTFVCHRVTAIQELTKDFHWRHVPSEENPADFISRGVTPDSLQLKNLWWNGPSFLRNGIEIQELSESDPITDNDFICELKQSEKCSLLTNSECDSVFSRLISISNNYMKLINILSYVFRFISNCKKGVVPKSGPISSDEYKDAEVCLLRWAQAQDFPSEIQTISKGKQLPGKNCLKSLNPFLDNNNLLRVGGRLINAKVNYDQKHQIILPAKGNLTRLILEHIHKKYLHVGPQTLLYLTRQKFWPINGRNLARKVVHNCVTCVKNKPVIVKQLMGNPPSERVNVSAPFSNTGVDFAGPFLIKYKGQRKGTLHKVYVAIFVCMSTKAVHIEMVTDLTSEAFISTLKRFFARRGKCSTLFSDNATNFVGAQAELKKLHNLINYPDDNLSNFLASDAIKWKFIPPVSPNFGGLWEAGVKSFKHHFRRAIGNANLTYEEFNTVIVEIEGILNSRPITEISSDINDLEALTPGHFLIGRSINTVAEPELINVSDNRLSRWQRVETLTQHIWKRWSSDYLNHFQQRQKWQFVKNNVKPGMMVILKEDNLPKCKWALGRIIDVIPGKDGYVRVVNVRTANGTLKRPISKVCLLPVKTHN</sequence>
<dbReference type="InterPro" id="IPR043502">
    <property type="entry name" value="DNA/RNA_pol_sf"/>
</dbReference>
<dbReference type="Gene3D" id="3.30.420.10">
    <property type="entry name" value="Ribonuclease H-like superfamily/Ribonuclease H"/>
    <property type="match status" value="1"/>
</dbReference>
<dbReference type="InterPro" id="IPR036397">
    <property type="entry name" value="RNaseH_sf"/>
</dbReference>
<dbReference type="InterPro" id="IPR040676">
    <property type="entry name" value="DUF5641"/>
</dbReference>
<dbReference type="GO" id="GO:0003676">
    <property type="term" value="F:nucleic acid binding"/>
    <property type="evidence" value="ECO:0007669"/>
    <property type="project" value="InterPro"/>
</dbReference>
<dbReference type="InterPro" id="IPR041588">
    <property type="entry name" value="Integrase_H2C2"/>
</dbReference>
<dbReference type="Proteomes" id="UP000499080">
    <property type="component" value="Unassembled WGS sequence"/>
</dbReference>
<dbReference type="Pfam" id="PF00078">
    <property type="entry name" value="RVT_1"/>
    <property type="match status" value="1"/>
</dbReference>
<evidence type="ECO:0000259" key="2">
    <source>
        <dbReference type="PROSITE" id="PS50994"/>
    </source>
</evidence>
<dbReference type="CDD" id="cd00303">
    <property type="entry name" value="retropepsin_like"/>
    <property type="match status" value="1"/>
</dbReference>
<dbReference type="Gene3D" id="1.10.340.70">
    <property type="match status" value="1"/>
</dbReference>
<dbReference type="InterPro" id="IPR000477">
    <property type="entry name" value="RT_dom"/>
</dbReference>
<dbReference type="GO" id="GO:0015074">
    <property type="term" value="P:DNA integration"/>
    <property type="evidence" value="ECO:0007669"/>
    <property type="project" value="InterPro"/>
</dbReference>
<evidence type="ECO:0000313" key="3">
    <source>
        <dbReference type="EMBL" id="GBM11845.1"/>
    </source>
</evidence>